<gene>
    <name evidence="1" type="ORF">GCM10011591_01780</name>
</gene>
<dbReference type="Proteomes" id="UP000612956">
    <property type="component" value="Unassembled WGS sequence"/>
</dbReference>
<dbReference type="AlphaFoldDB" id="A0A917Q780"/>
<reference evidence="1" key="1">
    <citation type="journal article" date="2014" name="Int. J. Syst. Evol. Microbiol.">
        <title>Complete genome sequence of Corynebacterium casei LMG S-19264T (=DSM 44701T), isolated from a smear-ripened cheese.</title>
        <authorList>
            <consortium name="US DOE Joint Genome Institute (JGI-PGF)"/>
            <person name="Walter F."/>
            <person name="Albersmeier A."/>
            <person name="Kalinowski J."/>
            <person name="Ruckert C."/>
        </authorList>
    </citation>
    <scope>NUCLEOTIDE SEQUENCE</scope>
    <source>
        <strain evidence="1">CGMCC 4.7278</strain>
    </source>
</reference>
<comment type="caution">
    <text evidence="1">The sequence shown here is derived from an EMBL/GenBank/DDBJ whole genome shotgun (WGS) entry which is preliminary data.</text>
</comment>
<keyword evidence="2" id="KW-1185">Reference proteome</keyword>
<dbReference type="EMBL" id="BMMW01000001">
    <property type="protein sequence ID" value="GGK33726.1"/>
    <property type="molecule type" value="Genomic_DNA"/>
</dbReference>
<proteinExistence type="predicted"/>
<name>A0A917Q780_9NOCA</name>
<accession>A0A917Q780</accession>
<protein>
    <submittedName>
        <fullName evidence="1">Uncharacterized protein</fullName>
    </submittedName>
</protein>
<sequence length="97" mass="11653">MVLETMVPDTFYVWPDIARDLLSSPRIQELHPGLRARAEAQYLDMLRIRAMTVDDYDSMTEVFFKNEDDLYEFLEQAYHYIFIDHQCDDPPYPEKAW</sequence>
<evidence type="ECO:0000313" key="1">
    <source>
        <dbReference type="EMBL" id="GGK33726.1"/>
    </source>
</evidence>
<evidence type="ECO:0000313" key="2">
    <source>
        <dbReference type="Proteomes" id="UP000612956"/>
    </source>
</evidence>
<organism evidence="1 2">
    <name type="scientific">Nocardia camponoti</name>
    <dbReference type="NCBI Taxonomy" id="1616106"/>
    <lineage>
        <taxon>Bacteria</taxon>
        <taxon>Bacillati</taxon>
        <taxon>Actinomycetota</taxon>
        <taxon>Actinomycetes</taxon>
        <taxon>Mycobacteriales</taxon>
        <taxon>Nocardiaceae</taxon>
        <taxon>Nocardia</taxon>
    </lineage>
</organism>
<reference evidence="1" key="2">
    <citation type="submission" date="2020-09" db="EMBL/GenBank/DDBJ databases">
        <authorList>
            <person name="Sun Q."/>
            <person name="Zhou Y."/>
        </authorList>
    </citation>
    <scope>NUCLEOTIDE SEQUENCE</scope>
    <source>
        <strain evidence="1">CGMCC 4.7278</strain>
    </source>
</reference>